<dbReference type="RefSeq" id="WP_208815626.1">
    <property type="nucleotide sequence ID" value="NZ_WVUH01000216.1"/>
</dbReference>
<organism evidence="1 2">
    <name type="scientific">Micromonospora echinofusca</name>
    <dbReference type="NCBI Taxonomy" id="47858"/>
    <lineage>
        <taxon>Bacteria</taxon>
        <taxon>Bacillati</taxon>
        <taxon>Actinomycetota</taxon>
        <taxon>Actinomycetes</taxon>
        <taxon>Micromonosporales</taxon>
        <taxon>Micromonosporaceae</taxon>
        <taxon>Micromonospora</taxon>
    </lineage>
</organism>
<gene>
    <name evidence="1" type="ORF">GSF22_21890</name>
</gene>
<dbReference type="SUPFAM" id="SSF53697">
    <property type="entry name" value="SIS domain"/>
    <property type="match status" value="1"/>
</dbReference>
<dbReference type="EMBL" id="WVUH01000216">
    <property type="protein sequence ID" value="MBO4208641.1"/>
    <property type="molecule type" value="Genomic_DNA"/>
</dbReference>
<evidence type="ECO:0000313" key="2">
    <source>
        <dbReference type="Proteomes" id="UP000823521"/>
    </source>
</evidence>
<evidence type="ECO:0000313" key="1">
    <source>
        <dbReference type="EMBL" id="MBO4208641.1"/>
    </source>
</evidence>
<proteinExistence type="predicted"/>
<protein>
    <recommendedName>
        <fullName evidence="3">SIS domain-containing protein</fullName>
    </recommendedName>
</protein>
<keyword evidence="2" id="KW-1185">Reference proteome</keyword>
<reference evidence="1 2" key="1">
    <citation type="submission" date="2019-12" db="EMBL/GenBank/DDBJ databases">
        <title>Whole genome sequencing of endophytic Actinobacterium Micromonospora sp. MPMI6T.</title>
        <authorList>
            <person name="Evv R."/>
            <person name="Podile A.R."/>
        </authorList>
    </citation>
    <scope>NUCLEOTIDE SEQUENCE [LARGE SCALE GENOMIC DNA]</scope>
    <source>
        <strain evidence="1 2">MPMI6</strain>
    </source>
</reference>
<dbReference type="Gene3D" id="3.40.50.10490">
    <property type="entry name" value="Glucose-6-phosphate isomerase like protein, domain 1"/>
    <property type="match status" value="1"/>
</dbReference>
<comment type="caution">
    <text evidence="1">The sequence shown here is derived from an EMBL/GenBank/DDBJ whole genome shotgun (WGS) entry which is preliminary data.</text>
</comment>
<name>A0ABS3VVR5_MICEH</name>
<accession>A0ABS3VVR5</accession>
<sequence length="143" mass="16047">MGHGLALPLVEFMRAKLTLAGLHVDPITQTGHGRAERLAALRPDDTLMVFAFSEDYMRMSTQLQLVAERGTTILLLTDEDTLLHNHLPHHVIAIPRDRARHGVIVSMTALCYAIRYDLLQHRADASRAMRQRIDELHAAGEHA</sequence>
<evidence type="ECO:0008006" key="3">
    <source>
        <dbReference type="Google" id="ProtNLM"/>
    </source>
</evidence>
<dbReference type="InterPro" id="IPR046348">
    <property type="entry name" value="SIS_dom_sf"/>
</dbReference>
<dbReference type="Proteomes" id="UP000823521">
    <property type="component" value="Unassembled WGS sequence"/>
</dbReference>